<keyword evidence="1" id="KW-0677">Repeat</keyword>
<feature type="repeat" description="NHL" evidence="2">
    <location>
        <begin position="228"/>
        <end position="274"/>
    </location>
</feature>
<accession>A0AAV7KKV5</accession>
<dbReference type="CDD" id="cd05819">
    <property type="entry name" value="NHL"/>
    <property type="match status" value="1"/>
</dbReference>
<dbReference type="GO" id="GO:0061630">
    <property type="term" value="F:ubiquitin protein ligase activity"/>
    <property type="evidence" value="ECO:0007669"/>
    <property type="project" value="TreeGrafter"/>
</dbReference>
<comment type="caution">
    <text evidence="3">The sequence shown here is derived from an EMBL/GenBank/DDBJ whole genome shotgun (WGS) entry which is preliminary data.</text>
</comment>
<dbReference type="EMBL" id="JAKMXF010000004">
    <property type="protein sequence ID" value="KAI6661881.1"/>
    <property type="molecule type" value="Genomic_DNA"/>
</dbReference>
<protein>
    <submittedName>
        <fullName evidence="3">NHL repeat containing protein</fullName>
    </submittedName>
</protein>
<dbReference type="Proteomes" id="UP001165289">
    <property type="component" value="Unassembled WGS sequence"/>
</dbReference>
<feature type="repeat" description="NHL" evidence="2">
    <location>
        <begin position="99"/>
        <end position="140"/>
    </location>
</feature>
<dbReference type="SUPFAM" id="SSF101898">
    <property type="entry name" value="NHL repeat"/>
    <property type="match status" value="1"/>
</dbReference>
<dbReference type="InterPro" id="IPR050952">
    <property type="entry name" value="TRIM-NHL_E3_ligases"/>
</dbReference>
<dbReference type="InterPro" id="IPR011042">
    <property type="entry name" value="6-blade_b-propeller_TolB-like"/>
</dbReference>
<dbReference type="PROSITE" id="PS51125">
    <property type="entry name" value="NHL"/>
    <property type="match status" value="2"/>
</dbReference>
<dbReference type="Gene3D" id="2.120.10.30">
    <property type="entry name" value="TolB, C-terminal domain"/>
    <property type="match status" value="3"/>
</dbReference>
<evidence type="ECO:0000313" key="4">
    <source>
        <dbReference type="Proteomes" id="UP001165289"/>
    </source>
</evidence>
<dbReference type="GO" id="GO:0008270">
    <property type="term" value="F:zinc ion binding"/>
    <property type="evidence" value="ECO:0007669"/>
    <property type="project" value="UniProtKB-KW"/>
</dbReference>
<name>A0AAV7KKV5_9METZ</name>
<evidence type="ECO:0000256" key="2">
    <source>
        <dbReference type="PROSITE-ProRule" id="PRU00504"/>
    </source>
</evidence>
<organism evidence="3 4">
    <name type="scientific">Oopsacas minuta</name>
    <dbReference type="NCBI Taxonomy" id="111878"/>
    <lineage>
        <taxon>Eukaryota</taxon>
        <taxon>Metazoa</taxon>
        <taxon>Porifera</taxon>
        <taxon>Hexactinellida</taxon>
        <taxon>Hexasterophora</taxon>
        <taxon>Lyssacinosida</taxon>
        <taxon>Leucopsacidae</taxon>
        <taxon>Oopsacas</taxon>
    </lineage>
</organism>
<evidence type="ECO:0000256" key="1">
    <source>
        <dbReference type="ARBA" id="ARBA00022737"/>
    </source>
</evidence>
<proteinExistence type="predicted"/>
<dbReference type="Pfam" id="PF01436">
    <property type="entry name" value="NHL"/>
    <property type="match status" value="1"/>
</dbReference>
<dbReference type="GO" id="GO:0043161">
    <property type="term" value="P:proteasome-mediated ubiquitin-dependent protein catabolic process"/>
    <property type="evidence" value="ECO:0007669"/>
    <property type="project" value="TreeGrafter"/>
</dbReference>
<evidence type="ECO:0000313" key="3">
    <source>
        <dbReference type="EMBL" id="KAI6661881.1"/>
    </source>
</evidence>
<gene>
    <name evidence="3" type="ORF">LOD99_9764</name>
</gene>
<dbReference type="AlphaFoldDB" id="A0AAV7KKV5"/>
<dbReference type="PANTHER" id="PTHR24104:SF25">
    <property type="entry name" value="PROTEIN LIN-41"/>
    <property type="match status" value="1"/>
</dbReference>
<reference evidence="3 4" key="1">
    <citation type="journal article" date="2023" name="BMC Biol.">
        <title>The compact genome of the sponge Oopsacas minuta (Hexactinellida) is lacking key metazoan core genes.</title>
        <authorList>
            <person name="Santini S."/>
            <person name="Schenkelaars Q."/>
            <person name="Jourda C."/>
            <person name="Duchesne M."/>
            <person name="Belahbib H."/>
            <person name="Rocher C."/>
            <person name="Selva M."/>
            <person name="Riesgo A."/>
            <person name="Vervoort M."/>
            <person name="Leys S.P."/>
            <person name="Kodjabachian L."/>
            <person name="Le Bivic A."/>
            <person name="Borchiellini C."/>
            <person name="Claverie J.M."/>
            <person name="Renard E."/>
        </authorList>
    </citation>
    <scope>NUCLEOTIDE SEQUENCE [LARGE SCALE GENOMIC DNA]</scope>
    <source>
        <strain evidence="3">SPO-2</strain>
    </source>
</reference>
<sequence length="276" mass="30734">MAEEFTISPKSILTPIKIIHKHLYGPDSIVCTETGGHIVHNSTLKSIYVLSSNEDLVCEIRDCILPWGLAVSTLHLFISDILGNVVKVYSHTGGNIYTIGTFGNSSGQFDNPTGLAFESISRHLYIADSGNNRIQLFDCEFHFVKVFCQGLCCPRDICIQNSSRIVILDESPYCIHIYSFSGDILVQFAKYGFDLFNPWSIAVSHYCIFVTDDESSSFLMFSFDGKCIGTFGGKGSGKGQFSDNSPTGLYFNNRNNMLYVSDKENNRIQIFNCSIP</sequence>
<dbReference type="GO" id="GO:0000209">
    <property type="term" value="P:protein polyubiquitination"/>
    <property type="evidence" value="ECO:0007669"/>
    <property type="project" value="TreeGrafter"/>
</dbReference>
<dbReference type="PANTHER" id="PTHR24104">
    <property type="entry name" value="E3 UBIQUITIN-PROTEIN LIGASE NHLRC1-RELATED"/>
    <property type="match status" value="1"/>
</dbReference>
<dbReference type="InterPro" id="IPR001258">
    <property type="entry name" value="NHL_repeat"/>
</dbReference>
<keyword evidence="4" id="KW-1185">Reference proteome</keyword>